<accession>A0ABY2AFZ8</accession>
<keyword evidence="3" id="KW-1185">Reference proteome</keyword>
<comment type="caution">
    <text evidence="2">The sequence shown here is derived from an EMBL/GenBank/DDBJ whole genome shotgun (WGS) entry which is preliminary data.</text>
</comment>
<gene>
    <name evidence="2" type="ORF">EZV61_17885</name>
</gene>
<dbReference type="InterPro" id="IPR005586">
    <property type="entry name" value="ABC_trans_aux"/>
</dbReference>
<evidence type="ECO:0000259" key="1">
    <source>
        <dbReference type="Pfam" id="PF03886"/>
    </source>
</evidence>
<protein>
    <recommendedName>
        <fullName evidence="1">ABC-type transport auxiliary lipoprotein component domain-containing protein</fullName>
    </recommendedName>
</protein>
<evidence type="ECO:0000313" key="2">
    <source>
        <dbReference type="EMBL" id="TCI01402.1"/>
    </source>
</evidence>
<proteinExistence type="predicted"/>
<dbReference type="EMBL" id="SJXE01000013">
    <property type="protein sequence ID" value="TCI01402.1"/>
    <property type="molecule type" value="Genomic_DNA"/>
</dbReference>
<dbReference type="PROSITE" id="PS51257">
    <property type="entry name" value="PROKAR_LIPOPROTEIN"/>
    <property type="match status" value="1"/>
</dbReference>
<dbReference type="SUPFAM" id="SSF159594">
    <property type="entry name" value="XCC0632-like"/>
    <property type="match status" value="1"/>
</dbReference>
<organism evidence="2 3">
    <name type="scientific">Corallincola luteus</name>
    <dbReference type="NCBI Taxonomy" id="1775177"/>
    <lineage>
        <taxon>Bacteria</taxon>
        <taxon>Pseudomonadati</taxon>
        <taxon>Pseudomonadota</taxon>
        <taxon>Gammaproteobacteria</taxon>
        <taxon>Alteromonadales</taxon>
        <taxon>Psychromonadaceae</taxon>
        <taxon>Corallincola</taxon>
    </lineage>
</organism>
<reference evidence="2 3" key="1">
    <citation type="submission" date="2019-02" db="EMBL/GenBank/DDBJ databases">
        <title>Corallincola luteus sp. nov., a marine bacterium isolated from surface sediment of Bohai Sea in China.</title>
        <authorList>
            <person name="Ren Q."/>
        </authorList>
    </citation>
    <scope>NUCLEOTIDE SEQUENCE [LARGE SCALE GENOMIC DNA]</scope>
    <source>
        <strain evidence="2 3">DASS28</strain>
    </source>
</reference>
<name>A0ABY2AFZ8_9GAMM</name>
<evidence type="ECO:0000313" key="3">
    <source>
        <dbReference type="Proteomes" id="UP000292554"/>
    </source>
</evidence>
<dbReference type="Gene3D" id="3.40.50.10610">
    <property type="entry name" value="ABC-type transport auxiliary lipoprotein component"/>
    <property type="match status" value="1"/>
</dbReference>
<sequence length="207" mass="22388">MENKTGSMHPGVIMRNRLSWITALIIFAGTSLSGCSSSGPTDYYLLSADAKSATVPAPDLALTVGPVYLADYLQRQGMVARSTAVNYQISDHDLWASQLDNDINIVLLKNLQTITGSSQLRPFGVIGVAPQPSLRIKIDRLDSDSQGIARLEGSWQLLSSDHKELRYETFALNTSAESTTESQVNAISQLISELSEAIAKALTTDQS</sequence>
<dbReference type="Proteomes" id="UP000292554">
    <property type="component" value="Unassembled WGS sequence"/>
</dbReference>
<dbReference type="Pfam" id="PF03886">
    <property type="entry name" value="ABC_trans_aux"/>
    <property type="match status" value="1"/>
</dbReference>
<feature type="domain" description="ABC-type transport auxiliary lipoprotein component" evidence="1">
    <location>
        <begin position="44"/>
        <end position="199"/>
    </location>
</feature>